<dbReference type="EMBL" id="KR534323">
    <property type="protein sequence ID" value="AKO60971.1"/>
    <property type="molecule type" value="Genomic_DNA"/>
</dbReference>
<dbReference type="GeneID" id="26796565"/>
<sequence length="87" mass="10146">MYILSVGVYKEDYTGYAVNTLDDVADLLLNEDFLSEYGYLFYTGITGFRYGERESRDNPIKLIVQYWNGVAFEEISLYLYELKVIGE</sequence>
<organism evidence="1 2">
    <name type="scientific">Pseudoalteromonas phage H101</name>
    <dbReference type="NCBI Taxonomy" id="1654919"/>
    <lineage>
        <taxon>Viruses</taxon>
        <taxon>Duplodnaviria</taxon>
        <taxon>Heunggongvirae</taxon>
        <taxon>Uroviricota</taxon>
        <taxon>Caudoviricetes</taxon>
        <taxon>Shandongvirus</taxon>
        <taxon>Shandongvirus H101</taxon>
    </lineage>
</organism>
<keyword evidence="2" id="KW-1185">Reference proteome</keyword>
<dbReference type="Proteomes" id="UP000202763">
    <property type="component" value="Segment"/>
</dbReference>
<evidence type="ECO:0000313" key="2">
    <source>
        <dbReference type="Proteomes" id="UP000202763"/>
    </source>
</evidence>
<dbReference type="RefSeq" id="YP_009225504.1">
    <property type="nucleotide sequence ID" value="NC_029094.1"/>
</dbReference>
<accession>A0A0H4ISY1</accession>
<reference evidence="1 2" key="1">
    <citation type="submission" date="2015-05" db="EMBL/GenBank/DDBJ databases">
        <authorList>
            <person name="Wang D.B."/>
            <person name="Wang M."/>
        </authorList>
    </citation>
    <scope>NUCLEOTIDE SEQUENCE [LARGE SCALE GENOMIC DNA]</scope>
</reference>
<evidence type="ECO:0000313" key="1">
    <source>
        <dbReference type="EMBL" id="AKO60971.1"/>
    </source>
</evidence>
<dbReference type="KEGG" id="vg:26796565"/>
<name>A0A0H4ISY1_9CAUD</name>
<protein>
    <submittedName>
        <fullName evidence="1">Uncharacterized protein</fullName>
    </submittedName>
</protein>
<proteinExistence type="predicted"/>